<feature type="compositionally biased region" description="Basic and acidic residues" evidence="1">
    <location>
        <begin position="317"/>
        <end position="337"/>
    </location>
</feature>
<evidence type="ECO:0000256" key="1">
    <source>
        <dbReference type="SAM" id="MobiDB-lite"/>
    </source>
</evidence>
<dbReference type="EMBL" id="JBFDAA010000020">
    <property type="protein sequence ID" value="KAL1115144.1"/>
    <property type="molecule type" value="Genomic_DNA"/>
</dbReference>
<feature type="region of interest" description="Disordered" evidence="1">
    <location>
        <begin position="281"/>
        <end position="346"/>
    </location>
</feature>
<feature type="compositionally biased region" description="Acidic residues" evidence="1">
    <location>
        <begin position="297"/>
        <end position="316"/>
    </location>
</feature>
<feature type="region of interest" description="Disordered" evidence="1">
    <location>
        <begin position="630"/>
        <end position="692"/>
    </location>
</feature>
<feature type="region of interest" description="Disordered" evidence="1">
    <location>
        <begin position="177"/>
        <end position="267"/>
    </location>
</feature>
<organism evidence="2 3">
    <name type="scientific">Ranatra chinensis</name>
    <dbReference type="NCBI Taxonomy" id="642074"/>
    <lineage>
        <taxon>Eukaryota</taxon>
        <taxon>Metazoa</taxon>
        <taxon>Ecdysozoa</taxon>
        <taxon>Arthropoda</taxon>
        <taxon>Hexapoda</taxon>
        <taxon>Insecta</taxon>
        <taxon>Pterygota</taxon>
        <taxon>Neoptera</taxon>
        <taxon>Paraneoptera</taxon>
        <taxon>Hemiptera</taxon>
        <taxon>Heteroptera</taxon>
        <taxon>Panheteroptera</taxon>
        <taxon>Nepomorpha</taxon>
        <taxon>Nepidae</taxon>
        <taxon>Ranatrinae</taxon>
        <taxon>Ranatra</taxon>
    </lineage>
</organism>
<proteinExistence type="predicted"/>
<reference evidence="2 3" key="1">
    <citation type="submission" date="2024-07" db="EMBL/GenBank/DDBJ databases">
        <title>Chromosome-level genome assembly of the water stick insect Ranatra chinensis (Heteroptera: Nepidae).</title>
        <authorList>
            <person name="Liu X."/>
        </authorList>
    </citation>
    <scope>NUCLEOTIDE SEQUENCE [LARGE SCALE GENOMIC DNA]</scope>
    <source>
        <strain evidence="2">Cailab_2021Rc</strain>
        <tissue evidence="2">Muscle</tissue>
    </source>
</reference>
<name>A0ABD0YDN5_9HEMI</name>
<feature type="region of interest" description="Disordered" evidence="1">
    <location>
        <begin position="99"/>
        <end position="121"/>
    </location>
</feature>
<feature type="compositionally biased region" description="Polar residues" evidence="1">
    <location>
        <begin position="630"/>
        <end position="642"/>
    </location>
</feature>
<gene>
    <name evidence="2" type="ORF">AAG570_007175</name>
</gene>
<accession>A0ABD0YDN5</accession>
<comment type="caution">
    <text evidence="2">The sequence shown here is derived from an EMBL/GenBank/DDBJ whole genome shotgun (WGS) entry which is preliminary data.</text>
</comment>
<dbReference type="Proteomes" id="UP001558652">
    <property type="component" value="Unassembled WGS sequence"/>
</dbReference>
<feature type="region of interest" description="Disordered" evidence="1">
    <location>
        <begin position="1"/>
        <end position="36"/>
    </location>
</feature>
<evidence type="ECO:0000313" key="2">
    <source>
        <dbReference type="EMBL" id="KAL1115144.1"/>
    </source>
</evidence>
<protein>
    <recommendedName>
        <fullName evidence="4">C2H2-type domain-containing protein</fullName>
    </recommendedName>
</protein>
<dbReference type="AlphaFoldDB" id="A0ABD0YDN5"/>
<feature type="compositionally biased region" description="Pro residues" evidence="1">
    <location>
        <begin position="681"/>
        <end position="690"/>
    </location>
</feature>
<keyword evidence="3" id="KW-1185">Reference proteome</keyword>
<evidence type="ECO:0000313" key="3">
    <source>
        <dbReference type="Proteomes" id="UP001558652"/>
    </source>
</evidence>
<evidence type="ECO:0008006" key="4">
    <source>
        <dbReference type="Google" id="ProtNLM"/>
    </source>
</evidence>
<sequence length="779" mass="82429">MTPEHSPQGRRGYILSSPARQPQQVPDNLISPWNGVGPDTVVATQLEIPLVPSSPPLGDDFGCPFHPGSGIAPAVRTLPSTLSMLSLIGGKLIGGEGKERARTRVLPHSRQRSIDGTLRTDDSGPVFSSTTVLKSSSFSSTWAGKGQPFFLPFPITPRPSETLTRRSSSDEDSIVSLLAPVSPTPSEVVRSQQIKVEAAEKGTTGASSEMRGDEENTSDSGVVSPLPLPPPSPTPSDILRPEGFLAPSSPDTSGRPMENGPLSPTMSCISTASTVAFQREVTGGPGKTSSEMASADGTDDDIDDDEMDDDDVDDEEADKRGEAGESGEAKPAKETPRMSDQNGWEPQQKGEFVVLILQLVSRTVTPKRRNVFNDESKQVMTERNGVAASMPKDRVPIPQEIESQIDLWTLGCLGLINNSGGGQPAQDGTAEAFSALQGLVSDVQSSEGLKIMPLHNLDFRWYPRIYVPSNQVLSPVDLGLLNGGNTTQSDATTNFPCDVCGDVSPSRQSLEIHKTTAGHYRCPVSADCPLFSSPIDVNSHYQAVHGGGGGGPVQQLTQQVQRLQSPAIPTPQLPPGVTLVAGRNPPSSYQQQQQQHSFRMQQPNEFFGSPTYSPYQFVQPGGAQVQQVVMTPSSGSSATPQLPNLPPGVQLSKRPATGSAGASSGAKQRRLSEDGSSGGSPSPPAAPPVRLPDSITLVRPNVSITQQKQKSTTNGTDANSVANMLATRGITVSRLFKVGLVVSVCNSHAEGPGFDFLIGQSWLKAKLTSRPSGVQHVSA</sequence>